<dbReference type="InterPro" id="IPR018499">
    <property type="entry name" value="Tetraspanin/Peripherin"/>
</dbReference>
<feature type="transmembrane region" description="Helical" evidence="12">
    <location>
        <begin position="12"/>
        <end position="39"/>
    </location>
</feature>
<keyword evidence="5 12" id="KW-1133">Transmembrane helix</keyword>
<dbReference type="GO" id="GO:0005634">
    <property type="term" value="C:nucleus"/>
    <property type="evidence" value="ECO:0007669"/>
    <property type="project" value="UniProtKB-SubCell"/>
</dbReference>
<keyword evidence="6 12" id="KW-0472">Membrane</keyword>
<keyword evidence="4 12" id="KW-0812">Transmembrane</keyword>
<evidence type="ECO:0000313" key="14">
    <source>
        <dbReference type="RefSeq" id="XP_006861091.1"/>
    </source>
</evidence>
<organism evidence="13 14">
    <name type="scientific">Chrysochloris asiatica</name>
    <name type="common">Cape golden mole</name>
    <dbReference type="NCBI Taxonomy" id="185453"/>
    <lineage>
        <taxon>Eukaryota</taxon>
        <taxon>Metazoa</taxon>
        <taxon>Chordata</taxon>
        <taxon>Craniata</taxon>
        <taxon>Vertebrata</taxon>
        <taxon>Euteleostomi</taxon>
        <taxon>Mammalia</taxon>
        <taxon>Eutheria</taxon>
        <taxon>Afrotheria</taxon>
        <taxon>Chrysochloridae</taxon>
        <taxon>Chrysochlorinae</taxon>
        <taxon>Chrysochloris</taxon>
    </lineage>
</organism>
<evidence type="ECO:0000256" key="7">
    <source>
        <dbReference type="ARBA" id="ARBA00023242"/>
    </source>
</evidence>
<evidence type="ECO:0000256" key="6">
    <source>
        <dbReference type="ARBA" id="ARBA00023136"/>
    </source>
</evidence>
<accession>A0A9B0WMK7</accession>
<dbReference type="InterPro" id="IPR008952">
    <property type="entry name" value="Tetraspanin_EC2_sf"/>
</dbReference>
<comment type="function">
    <text evidence="8">Prothymosin alpha may mediate immune function by conferring resistance to certain opportunistic infections.</text>
</comment>
<dbReference type="GO" id="GO:0016020">
    <property type="term" value="C:membrane"/>
    <property type="evidence" value="ECO:0007669"/>
    <property type="project" value="UniProtKB-SubCell"/>
</dbReference>
<proteinExistence type="inferred from homology"/>
<evidence type="ECO:0000256" key="11">
    <source>
        <dbReference type="SAM" id="MobiDB-lite"/>
    </source>
</evidence>
<feature type="compositionally biased region" description="Basic residues" evidence="11">
    <location>
        <begin position="377"/>
        <end position="390"/>
    </location>
</feature>
<dbReference type="AlphaFoldDB" id="A0A9B0WMK7"/>
<feature type="transmembrane region" description="Helical" evidence="12">
    <location>
        <begin position="88"/>
        <end position="110"/>
    </location>
</feature>
<feature type="transmembrane region" description="Helical" evidence="12">
    <location>
        <begin position="197"/>
        <end position="223"/>
    </location>
</feature>
<keyword evidence="7" id="KW-0539">Nucleus</keyword>
<dbReference type="Proteomes" id="UP000504623">
    <property type="component" value="Unplaced"/>
</dbReference>
<evidence type="ECO:0000256" key="5">
    <source>
        <dbReference type="ARBA" id="ARBA00022989"/>
    </source>
</evidence>
<comment type="similarity">
    <text evidence="3">Belongs to the pro/parathymosin family.</text>
</comment>
<feature type="transmembrane region" description="Helical" evidence="12">
    <location>
        <begin position="59"/>
        <end position="81"/>
    </location>
</feature>
<reference evidence="14" key="1">
    <citation type="submission" date="2025-08" db="UniProtKB">
        <authorList>
            <consortium name="RefSeq"/>
        </authorList>
    </citation>
    <scope>IDENTIFICATION</scope>
    <source>
        <tissue evidence="14">Spleen</tissue>
    </source>
</reference>
<keyword evidence="13" id="KW-1185">Reference proteome</keyword>
<gene>
    <name evidence="14" type="primary">TSPAN32</name>
</gene>
<feature type="compositionally biased region" description="Acidic residues" evidence="11">
    <location>
        <begin position="404"/>
        <end position="433"/>
    </location>
</feature>
<comment type="subcellular location">
    <subcellularLocation>
        <location evidence="2">Membrane</location>
        <topology evidence="2">Multi-pass membrane protein</topology>
    </subcellularLocation>
    <subcellularLocation>
        <location evidence="1">Nucleus</location>
    </subcellularLocation>
</comment>
<dbReference type="CTD" id="10077"/>
<evidence type="ECO:0000256" key="1">
    <source>
        <dbReference type="ARBA" id="ARBA00004123"/>
    </source>
</evidence>
<dbReference type="PANTHER" id="PTHR22745:SF0">
    <property type="entry name" value="PROTHYMOSIN ALPHA"/>
    <property type="match status" value="1"/>
</dbReference>
<dbReference type="PANTHER" id="PTHR22745">
    <property type="entry name" value="PROTHYMOSIN ALPHA"/>
    <property type="match status" value="1"/>
</dbReference>
<evidence type="ECO:0000256" key="10">
    <source>
        <dbReference type="ARBA" id="ARBA00040447"/>
    </source>
</evidence>
<dbReference type="Pfam" id="PF00335">
    <property type="entry name" value="Tetraspanin"/>
    <property type="match status" value="1"/>
</dbReference>
<feature type="region of interest" description="Disordered" evidence="11">
    <location>
        <begin position="375"/>
        <end position="460"/>
    </location>
</feature>
<evidence type="ECO:0000256" key="3">
    <source>
        <dbReference type="ARBA" id="ARBA00008032"/>
    </source>
</evidence>
<dbReference type="GO" id="GO:0042393">
    <property type="term" value="F:histone binding"/>
    <property type="evidence" value="ECO:0007669"/>
    <property type="project" value="TreeGrafter"/>
</dbReference>
<evidence type="ECO:0000256" key="12">
    <source>
        <dbReference type="SAM" id="Phobius"/>
    </source>
</evidence>
<evidence type="ECO:0000256" key="8">
    <source>
        <dbReference type="ARBA" id="ARBA00037621"/>
    </source>
</evidence>
<evidence type="ECO:0000256" key="9">
    <source>
        <dbReference type="ARBA" id="ARBA00038744"/>
    </source>
</evidence>
<dbReference type="SUPFAM" id="SSF48652">
    <property type="entry name" value="Tetraspanin"/>
    <property type="match status" value="1"/>
</dbReference>
<dbReference type="GO" id="GO:0045944">
    <property type="term" value="P:positive regulation of transcription by RNA polymerase II"/>
    <property type="evidence" value="ECO:0007669"/>
    <property type="project" value="TreeGrafter"/>
</dbReference>
<dbReference type="InterPro" id="IPR004931">
    <property type="entry name" value="Pro/parathymosin"/>
</dbReference>
<dbReference type="GeneID" id="102834011"/>
<dbReference type="RefSeq" id="XP_006861091.1">
    <property type="nucleotide sequence ID" value="XM_006861029.1"/>
</dbReference>
<evidence type="ECO:0000313" key="13">
    <source>
        <dbReference type="Proteomes" id="UP000504623"/>
    </source>
</evidence>
<evidence type="ECO:0000256" key="4">
    <source>
        <dbReference type="ARBA" id="ARBA00022692"/>
    </source>
</evidence>
<dbReference type="GO" id="GO:0043066">
    <property type="term" value="P:negative regulation of apoptotic process"/>
    <property type="evidence" value="ECO:0007669"/>
    <property type="project" value="TreeGrafter"/>
</dbReference>
<protein>
    <recommendedName>
        <fullName evidence="10">Prothymosin alpha</fullName>
    </recommendedName>
</protein>
<sequence length="460" mass="49890">MGPWSRVRIAKCQMLVTGLLVLLLGLAVAAMSVLTYFGANFTVISSVSLERNPYEAMHRWAFFLGLSLAGLLTVGAVLCVAATVREAAGLMAGGFLCFSLVFCVLVQVAFWRFQNPTQVEDVVLDTFDLVYEQAVRSPSSVRWQELMAIQDTFRCCGKPSRFGGPGDAEAGLCPGELALREDCLQGVRNFLRTHLGIAAILVGLSLILMVYSMLLSSLLWAAIHSGRSLDRKGTYTLTSRDAPSSLCQPEPLADGPGSSVIPDTSTVTQCSSPAMKRRLLKTFWAEDGVHMARGCANTAEAVSLHLTCPPPAHTGLLSCLLATATSTVFSSSAAVDSGSSLARVPELTLSLSSSVSDHQRAPSCQTWLWTPALRSSPRPKRRRKRLWRKQNGRDAPADGNANEENGEQEADNEVDEEEEEEEESDSKEDDGDKDEVKAALGKRAAEDEEEEDVDTKKQKT</sequence>
<comment type="subunit">
    <text evidence="9">Interacts with NUPR1; regulates apoptotic process.</text>
</comment>
<dbReference type="Pfam" id="PF03247">
    <property type="entry name" value="Prothymosin"/>
    <property type="match status" value="1"/>
</dbReference>
<dbReference type="OrthoDB" id="9886271at2759"/>
<evidence type="ECO:0000256" key="2">
    <source>
        <dbReference type="ARBA" id="ARBA00004141"/>
    </source>
</evidence>
<name>A0A9B0WMK7_CHRAS</name>